<sequence>MDTYPPAPLVPRDLPRDHPLVTMDYSLFTPPIQHMVESLAGWIDDRFNGAVIYGPSRFGKSSAVNHWLQSLLADRYGGYVPLVIWSHTAESANQSVGTFYMHLLEASRHPLARAARGVPARLEMLVQRWTQLAAQGGGRFMVLVIDEAQSMTDREWQWLVQLHSRLEQEHVRLCVFCVASVQFFDEPIGMALSGGAHVAARFMLATERFRGVCGLDELAFIMSGYDHATEWPPGSGQSFTAGIAPRAWAEGFRMEAHAPALLQAMLDELPSRYQGPHEFPMQTIAMSCRHVLLRIAGGADWRDVTGAQSMRSIVAGCGHKTLMALVSAVAPRLNKGRDPG</sequence>
<feature type="domain" description="ORC1/DEAH AAA+ ATPase" evidence="1">
    <location>
        <begin position="51"/>
        <end position="165"/>
    </location>
</feature>
<dbReference type="Proteomes" id="UP000238326">
    <property type="component" value="Unassembled WGS sequence"/>
</dbReference>
<evidence type="ECO:0000313" key="3">
    <source>
        <dbReference type="Proteomes" id="UP000238326"/>
    </source>
</evidence>
<dbReference type="RefSeq" id="WP_105730149.1">
    <property type="nucleotide sequence ID" value="NZ_PVLR01000034.1"/>
</dbReference>
<dbReference type="Pfam" id="PF13401">
    <property type="entry name" value="AAA_22"/>
    <property type="match status" value="1"/>
</dbReference>
<dbReference type="GO" id="GO:0016887">
    <property type="term" value="F:ATP hydrolysis activity"/>
    <property type="evidence" value="ECO:0007669"/>
    <property type="project" value="InterPro"/>
</dbReference>
<comment type="caution">
    <text evidence="2">The sequence shown here is derived from an EMBL/GenBank/DDBJ whole genome shotgun (WGS) entry which is preliminary data.</text>
</comment>
<organism evidence="2 3">
    <name type="scientific">Malikia spinosa</name>
    <dbReference type="NCBI Taxonomy" id="86180"/>
    <lineage>
        <taxon>Bacteria</taxon>
        <taxon>Pseudomonadati</taxon>
        <taxon>Pseudomonadota</taxon>
        <taxon>Betaproteobacteria</taxon>
        <taxon>Burkholderiales</taxon>
        <taxon>Comamonadaceae</taxon>
        <taxon>Malikia</taxon>
    </lineage>
</organism>
<keyword evidence="3" id="KW-1185">Reference proteome</keyword>
<evidence type="ECO:0000259" key="1">
    <source>
        <dbReference type="Pfam" id="PF13401"/>
    </source>
</evidence>
<protein>
    <recommendedName>
        <fullName evidence="1">ORC1/DEAH AAA+ ATPase domain-containing protein</fullName>
    </recommendedName>
</protein>
<accession>A0A2S9KCY8</accession>
<evidence type="ECO:0000313" key="2">
    <source>
        <dbReference type="EMBL" id="PRD68308.1"/>
    </source>
</evidence>
<dbReference type="EMBL" id="PVLR01000034">
    <property type="protein sequence ID" value="PRD68308.1"/>
    <property type="molecule type" value="Genomic_DNA"/>
</dbReference>
<gene>
    <name evidence="2" type="ORF">C6P61_11895</name>
</gene>
<proteinExistence type="predicted"/>
<reference evidence="2 3" key="1">
    <citation type="submission" date="2018-03" db="EMBL/GenBank/DDBJ databases">
        <title>Comparative genomics illustrates the genes involved in a hyperalkaliphilic mechanisms of Serpentinomonas isolated from highly-alkaline calcium-rich serpentinized springs.</title>
        <authorList>
            <person name="Suzuki S."/>
            <person name="Ishii S."/>
            <person name="Walworth N."/>
            <person name="Bird L."/>
            <person name="Kuenen J.G."/>
            <person name="Nealson K.H."/>
        </authorList>
    </citation>
    <scope>NUCLEOTIDE SEQUENCE [LARGE SCALE GENOMIC DNA]</scope>
    <source>
        <strain evidence="2 3">83</strain>
    </source>
</reference>
<dbReference type="Gene3D" id="3.40.50.300">
    <property type="entry name" value="P-loop containing nucleotide triphosphate hydrolases"/>
    <property type="match status" value="1"/>
</dbReference>
<dbReference type="InterPro" id="IPR027417">
    <property type="entry name" value="P-loop_NTPase"/>
</dbReference>
<dbReference type="SUPFAM" id="SSF52540">
    <property type="entry name" value="P-loop containing nucleoside triphosphate hydrolases"/>
    <property type="match status" value="1"/>
</dbReference>
<dbReference type="AlphaFoldDB" id="A0A2S9KCY8"/>
<name>A0A2S9KCY8_9BURK</name>
<dbReference type="InterPro" id="IPR049945">
    <property type="entry name" value="AAA_22"/>
</dbReference>